<protein>
    <submittedName>
        <fullName evidence="1">Uncharacterized protein</fullName>
    </submittedName>
</protein>
<sequence>MTIFADNIMVDSVNNVKLPYIMIGNKDREMHIADATLSHKF</sequence>
<proteinExistence type="predicted"/>
<comment type="caution">
    <text evidence="1">The sequence shown here is derived from an EMBL/GenBank/DDBJ whole genome shotgun (WGS) entry which is preliminary data.</text>
</comment>
<keyword evidence="2" id="KW-1185">Reference proteome</keyword>
<gene>
    <name evidence="1" type="ORF">C8D84_103204</name>
</gene>
<accession>A0A2V2A4U0</accession>
<evidence type="ECO:0000313" key="2">
    <source>
        <dbReference type="Proteomes" id="UP000245655"/>
    </source>
</evidence>
<reference evidence="1 2" key="1">
    <citation type="submission" date="2018-05" db="EMBL/GenBank/DDBJ databases">
        <title>Genomic Encyclopedia of Type Strains, Phase IV (KMG-IV): sequencing the most valuable type-strain genomes for metagenomic binning, comparative biology and taxonomic classification.</title>
        <authorList>
            <person name="Goeker M."/>
        </authorList>
    </citation>
    <scope>NUCLEOTIDE SEQUENCE [LARGE SCALE GENOMIC DNA]</scope>
    <source>
        <strain evidence="1 2">DSM 7229</strain>
    </source>
</reference>
<organism evidence="1 2">
    <name type="scientific">Psychrobacter immobilis</name>
    <dbReference type="NCBI Taxonomy" id="498"/>
    <lineage>
        <taxon>Bacteria</taxon>
        <taxon>Pseudomonadati</taxon>
        <taxon>Pseudomonadota</taxon>
        <taxon>Gammaproteobacteria</taxon>
        <taxon>Moraxellales</taxon>
        <taxon>Moraxellaceae</taxon>
        <taxon>Psychrobacter</taxon>
    </lineage>
</organism>
<evidence type="ECO:0000313" key="1">
    <source>
        <dbReference type="EMBL" id="PWK14177.1"/>
    </source>
</evidence>
<dbReference type="EMBL" id="QGGM01000003">
    <property type="protein sequence ID" value="PWK14177.1"/>
    <property type="molecule type" value="Genomic_DNA"/>
</dbReference>
<name>A0A2V2A4U0_PSYIM</name>
<dbReference type="AlphaFoldDB" id="A0A2V2A4U0"/>
<dbReference type="Proteomes" id="UP000245655">
    <property type="component" value="Unassembled WGS sequence"/>
</dbReference>